<protein>
    <submittedName>
        <fullName evidence="1">Uncharacterized protein</fullName>
    </submittedName>
</protein>
<organism evidence="1 2">
    <name type="scientific">Colocasia esculenta</name>
    <name type="common">Wild taro</name>
    <name type="synonym">Arum esculentum</name>
    <dbReference type="NCBI Taxonomy" id="4460"/>
    <lineage>
        <taxon>Eukaryota</taxon>
        <taxon>Viridiplantae</taxon>
        <taxon>Streptophyta</taxon>
        <taxon>Embryophyta</taxon>
        <taxon>Tracheophyta</taxon>
        <taxon>Spermatophyta</taxon>
        <taxon>Magnoliopsida</taxon>
        <taxon>Liliopsida</taxon>
        <taxon>Araceae</taxon>
        <taxon>Aroideae</taxon>
        <taxon>Colocasieae</taxon>
        <taxon>Colocasia</taxon>
    </lineage>
</organism>
<name>A0A843XD56_COLES</name>
<proteinExistence type="predicted"/>
<sequence length="160" mass="18133">MQIDDVSTLVELASLIDVYTNLQVVFLPRRQGEALDAEVPLSNWPLLQLLLCRRRDLIRLVYDGMRIHQGLKLDNSGARPLVRGGVRWIRSSWKLLRLASHLRACTTLRNGRAFHQSEDDFLFGRGLRLINAAADFWAANLVRVLSYVEAYDGLGVLGSF</sequence>
<comment type="caution">
    <text evidence="1">The sequence shown here is derived from an EMBL/GenBank/DDBJ whole genome shotgun (WGS) entry which is preliminary data.</text>
</comment>
<reference evidence="1" key="1">
    <citation type="submission" date="2017-07" db="EMBL/GenBank/DDBJ databases">
        <title>Taro Niue Genome Assembly and Annotation.</title>
        <authorList>
            <person name="Atibalentja N."/>
            <person name="Keating K."/>
            <person name="Fields C.J."/>
        </authorList>
    </citation>
    <scope>NUCLEOTIDE SEQUENCE</scope>
    <source>
        <strain evidence="1">Niue_2</strain>
        <tissue evidence="1">Leaf</tissue>
    </source>
</reference>
<accession>A0A843XD56</accession>
<dbReference type="Proteomes" id="UP000652761">
    <property type="component" value="Unassembled WGS sequence"/>
</dbReference>
<gene>
    <name evidence="1" type="ORF">Taro_050181</name>
</gene>
<evidence type="ECO:0000313" key="1">
    <source>
        <dbReference type="EMBL" id="MQM17213.1"/>
    </source>
</evidence>
<evidence type="ECO:0000313" key="2">
    <source>
        <dbReference type="Proteomes" id="UP000652761"/>
    </source>
</evidence>
<dbReference type="EMBL" id="NMUH01007411">
    <property type="protein sequence ID" value="MQM17213.1"/>
    <property type="molecule type" value="Genomic_DNA"/>
</dbReference>
<keyword evidence="2" id="KW-1185">Reference proteome</keyword>
<dbReference type="AlphaFoldDB" id="A0A843XD56"/>